<protein>
    <submittedName>
        <fullName evidence="2">Uncharacterized protein</fullName>
    </submittedName>
</protein>
<dbReference type="RefSeq" id="WP_173155392.1">
    <property type="nucleotide sequence ID" value="NZ_BAAALX010000004.1"/>
</dbReference>
<sequence>MSTADRNLTGLRRRWGLSPSTLAPGCFASVMATGVMSIGAELKGLPTLSVGLFSIGDSSLLEATRVLVGASSARGLQSRIGHRRAQFAPHVAPRPGPRSAPSQQHNAPPVSSRTFATVRDDTDGA</sequence>
<keyword evidence="3" id="KW-1185">Reference proteome</keyword>
<dbReference type="Proteomes" id="UP001500177">
    <property type="component" value="Unassembled WGS sequence"/>
</dbReference>
<proteinExistence type="predicted"/>
<feature type="compositionally biased region" description="Polar residues" evidence="1">
    <location>
        <begin position="100"/>
        <end position="115"/>
    </location>
</feature>
<evidence type="ECO:0000313" key="3">
    <source>
        <dbReference type="Proteomes" id="UP001500177"/>
    </source>
</evidence>
<gene>
    <name evidence="2" type="ORF">GCM10009690_12410</name>
</gene>
<dbReference type="EMBL" id="BAAALX010000004">
    <property type="protein sequence ID" value="GAA1510896.1"/>
    <property type="molecule type" value="Genomic_DNA"/>
</dbReference>
<evidence type="ECO:0000256" key="1">
    <source>
        <dbReference type="SAM" id="MobiDB-lite"/>
    </source>
</evidence>
<comment type="caution">
    <text evidence="2">The sequence shown here is derived from an EMBL/GenBank/DDBJ whole genome shotgun (WGS) entry which is preliminary data.</text>
</comment>
<feature type="region of interest" description="Disordered" evidence="1">
    <location>
        <begin position="79"/>
        <end position="125"/>
    </location>
</feature>
<reference evidence="2 3" key="1">
    <citation type="journal article" date="2019" name="Int. J. Syst. Evol. Microbiol.">
        <title>The Global Catalogue of Microorganisms (GCM) 10K type strain sequencing project: providing services to taxonomists for standard genome sequencing and annotation.</title>
        <authorList>
            <consortium name="The Broad Institute Genomics Platform"/>
            <consortium name="The Broad Institute Genome Sequencing Center for Infectious Disease"/>
            <person name="Wu L."/>
            <person name="Ma J."/>
        </authorList>
    </citation>
    <scope>NUCLEOTIDE SEQUENCE [LARGE SCALE GENOMIC DNA]</scope>
    <source>
        <strain evidence="2 3">JCM 13318</strain>
    </source>
</reference>
<evidence type="ECO:0000313" key="2">
    <source>
        <dbReference type="EMBL" id="GAA1510896.1"/>
    </source>
</evidence>
<name>A0ABN2A3Z0_9MICO</name>
<accession>A0ABN2A3Z0</accession>
<organism evidence="2 3">
    <name type="scientific">Brevibacterium permense</name>
    <dbReference type="NCBI Taxonomy" id="234834"/>
    <lineage>
        <taxon>Bacteria</taxon>
        <taxon>Bacillati</taxon>
        <taxon>Actinomycetota</taxon>
        <taxon>Actinomycetes</taxon>
        <taxon>Micrococcales</taxon>
        <taxon>Brevibacteriaceae</taxon>
        <taxon>Brevibacterium</taxon>
    </lineage>
</organism>